<accession>A0ABW3Z4R3</accession>
<evidence type="ECO:0000256" key="5">
    <source>
        <dbReference type="ARBA" id="ARBA00022763"/>
    </source>
</evidence>
<dbReference type="PANTHER" id="PTHR33693:SF9">
    <property type="entry name" value="TYPE-4 URACIL-DNA GLYCOSYLASE"/>
    <property type="match status" value="1"/>
</dbReference>
<evidence type="ECO:0000259" key="10">
    <source>
        <dbReference type="SMART" id="SM00986"/>
    </source>
</evidence>
<dbReference type="SMART" id="SM00987">
    <property type="entry name" value="UreE_C"/>
    <property type="match status" value="1"/>
</dbReference>
<evidence type="ECO:0000256" key="9">
    <source>
        <dbReference type="ARBA" id="ARBA00023204"/>
    </source>
</evidence>
<dbReference type="Gene3D" id="3.40.470.10">
    <property type="entry name" value="Uracil-DNA glycosylase-like domain"/>
    <property type="match status" value="1"/>
</dbReference>
<dbReference type="InterPro" id="IPR051536">
    <property type="entry name" value="UDG_Type-4/5"/>
</dbReference>
<evidence type="ECO:0000256" key="6">
    <source>
        <dbReference type="ARBA" id="ARBA00022801"/>
    </source>
</evidence>
<keyword evidence="8" id="KW-0411">Iron-sulfur</keyword>
<evidence type="ECO:0000256" key="3">
    <source>
        <dbReference type="ARBA" id="ARBA00022485"/>
    </source>
</evidence>
<protein>
    <recommendedName>
        <fullName evidence="2">Type-4 uracil-DNA glycosylase</fullName>
    </recommendedName>
</protein>
<reference evidence="12" key="1">
    <citation type="journal article" date="2019" name="Int. J. Syst. Evol. Microbiol.">
        <title>The Global Catalogue of Microorganisms (GCM) 10K type strain sequencing project: providing services to taxonomists for standard genome sequencing and annotation.</title>
        <authorList>
            <consortium name="The Broad Institute Genomics Platform"/>
            <consortium name="The Broad Institute Genome Sequencing Center for Infectious Disease"/>
            <person name="Wu L."/>
            <person name="Ma J."/>
        </authorList>
    </citation>
    <scope>NUCLEOTIDE SEQUENCE [LARGE SCALE GENOMIC DNA]</scope>
    <source>
        <strain evidence="12">CCUG 61696</strain>
    </source>
</reference>
<keyword evidence="5" id="KW-0227">DNA damage</keyword>
<proteinExistence type="inferred from homology"/>
<dbReference type="Proteomes" id="UP001597171">
    <property type="component" value="Unassembled WGS sequence"/>
</dbReference>
<keyword evidence="3" id="KW-0004">4Fe-4S</keyword>
<evidence type="ECO:0000313" key="11">
    <source>
        <dbReference type="EMBL" id="MFD1331163.1"/>
    </source>
</evidence>
<dbReference type="NCBIfam" id="TIGR03914">
    <property type="entry name" value="UDG_fam_dom"/>
    <property type="match status" value="1"/>
</dbReference>
<dbReference type="InterPro" id="IPR036895">
    <property type="entry name" value="Uracil-DNA_glycosylase-like_sf"/>
</dbReference>
<dbReference type="SMART" id="SM00986">
    <property type="entry name" value="UDG"/>
    <property type="match status" value="1"/>
</dbReference>
<dbReference type="NCBIfam" id="TIGR03915">
    <property type="entry name" value="SAM_7_link_chp"/>
    <property type="match status" value="1"/>
</dbReference>
<dbReference type="Pfam" id="PF03167">
    <property type="entry name" value="UDG"/>
    <property type="match status" value="1"/>
</dbReference>
<evidence type="ECO:0000256" key="7">
    <source>
        <dbReference type="ARBA" id="ARBA00023004"/>
    </source>
</evidence>
<organism evidence="11 12">
    <name type="scientific">Methylopila musalis</name>
    <dbReference type="NCBI Taxonomy" id="1134781"/>
    <lineage>
        <taxon>Bacteria</taxon>
        <taxon>Pseudomonadati</taxon>
        <taxon>Pseudomonadota</taxon>
        <taxon>Alphaproteobacteria</taxon>
        <taxon>Hyphomicrobiales</taxon>
        <taxon>Methylopilaceae</taxon>
        <taxon>Methylopila</taxon>
    </lineage>
</organism>
<evidence type="ECO:0000256" key="4">
    <source>
        <dbReference type="ARBA" id="ARBA00022723"/>
    </source>
</evidence>
<keyword evidence="12" id="KW-1185">Reference proteome</keyword>
<keyword evidence="6" id="KW-0378">Hydrolase</keyword>
<keyword evidence="9" id="KW-0234">DNA repair</keyword>
<evidence type="ECO:0000256" key="2">
    <source>
        <dbReference type="ARBA" id="ARBA00019403"/>
    </source>
</evidence>
<comment type="caution">
    <text evidence="11">The sequence shown here is derived from an EMBL/GenBank/DDBJ whole genome shotgun (WGS) entry which is preliminary data.</text>
</comment>
<dbReference type="PANTHER" id="PTHR33693">
    <property type="entry name" value="TYPE-5 URACIL-DNA GLYCOSYLASE"/>
    <property type="match status" value="1"/>
</dbReference>
<dbReference type="SUPFAM" id="SSF52141">
    <property type="entry name" value="Uracil-DNA glycosylase-like"/>
    <property type="match status" value="1"/>
</dbReference>
<gene>
    <name evidence="11" type="ORF">ACFQ4O_04055</name>
</gene>
<dbReference type="InterPro" id="IPR023875">
    <property type="entry name" value="DNA_repair_put"/>
</dbReference>
<comment type="similarity">
    <text evidence="1">Belongs to the uracil-DNA glycosylase (UDG) superfamily. Type 4 (UDGa) family.</text>
</comment>
<evidence type="ECO:0000313" key="12">
    <source>
        <dbReference type="Proteomes" id="UP001597171"/>
    </source>
</evidence>
<dbReference type="Pfam" id="PF13566">
    <property type="entry name" value="DUF4130"/>
    <property type="match status" value="1"/>
</dbReference>
<dbReference type="InterPro" id="IPR025404">
    <property type="entry name" value="DUF4130"/>
</dbReference>
<evidence type="ECO:0000256" key="1">
    <source>
        <dbReference type="ARBA" id="ARBA00006521"/>
    </source>
</evidence>
<name>A0ABW3Z4R3_9HYPH</name>
<keyword evidence="4" id="KW-0479">Metal-binding</keyword>
<sequence length="479" mass="52228">MTPRRVTLAHEADVAGWRTAARALLARDAPAEDVVWQVAGGENDLFADAGPEPLASSGEAPTRSVPRAFLALADKTLLHSDPSRFDLCYRLLRRVAADRSALGDAADPDVVRAHALAKAVRRDAHKMTAFVRFRTTGENAFMAWFEPDHHILEATAPFFVRRFAAMRWTILTPSRSACWDGQDLVFGPGALRSDAPADDAMEEVWRAYYASIFNPARLKVAAMHSEMPQKYWRNLPEASLIPALIAKAGQVTQAMTDAVPAEPRPNPTRLQARETPPPPLAAPNTLAALHDELESCRACPLWAPATQAVPGEGPPDATVMVVGEQPGDREDIAGRPFVGPAGALFDRASADAGLTRSRLYLTNAVKHFKFEPRGKFRLHRSPKVDEIRACGPWLARERALLKPRLVVAMGATAARAVLGAPVTLGQRRSRVEQLDDDAAVLITVHPSYLLRLPDPDAQAQEYARFVADLRLAVPYLGAA</sequence>
<dbReference type="EMBL" id="JBHTMX010000016">
    <property type="protein sequence ID" value="MFD1331163.1"/>
    <property type="molecule type" value="Genomic_DNA"/>
</dbReference>
<dbReference type="NCBIfam" id="TIGR00758">
    <property type="entry name" value="UDG_fam4"/>
    <property type="match status" value="1"/>
</dbReference>
<dbReference type="InterPro" id="IPR005273">
    <property type="entry name" value="Ura-DNA_glyco_family4"/>
</dbReference>
<dbReference type="CDD" id="cd10030">
    <property type="entry name" value="UDG-F4_TTUDGA_SPO1dp_like"/>
    <property type="match status" value="1"/>
</dbReference>
<evidence type="ECO:0000256" key="8">
    <source>
        <dbReference type="ARBA" id="ARBA00023014"/>
    </source>
</evidence>
<keyword evidence="7" id="KW-0408">Iron</keyword>
<dbReference type="RefSeq" id="WP_378774367.1">
    <property type="nucleotide sequence ID" value="NZ_JBHTMX010000016.1"/>
</dbReference>
<feature type="domain" description="Uracil-DNA glycosylase-like" evidence="10">
    <location>
        <begin position="310"/>
        <end position="470"/>
    </location>
</feature>
<dbReference type="InterPro" id="IPR005122">
    <property type="entry name" value="Uracil-DNA_glycosylase-like"/>
</dbReference>